<evidence type="ECO:0000256" key="1">
    <source>
        <dbReference type="ARBA" id="ARBA00000900"/>
    </source>
</evidence>
<dbReference type="InterPro" id="IPR041888">
    <property type="entry name" value="RING-HC_ZNF598/HEL2"/>
</dbReference>
<dbReference type="EMBL" id="CAJNOQ010022475">
    <property type="protein sequence ID" value="CAF1501654.1"/>
    <property type="molecule type" value="Genomic_DNA"/>
</dbReference>
<evidence type="ECO:0000313" key="11">
    <source>
        <dbReference type="EMBL" id="CAF0804025.1"/>
    </source>
</evidence>
<keyword evidence="4 7" id="KW-0479">Metal-binding</keyword>
<name>A0A815TGC2_9BILA</name>
<dbReference type="GO" id="GO:0072344">
    <property type="term" value="P:rescue of stalled ribosome"/>
    <property type="evidence" value="ECO:0007669"/>
    <property type="project" value="InterPro"/>
</dbReference>
<evidence type="ECO:0000256" key="2">
    <source>
        <dbReference type="ARBA" id="ARBA00004906"/>
    </source>
</evidence>
<evidence type="ECO:0000256" key="4">
    <source>
        <dbReference type="ARBA" id="ARBA00022771"/>
    </source>
</evidence>
<feature type="region of interest" description="Disordered" evidence="8">
    <location>
        <begin position="300"/>
        <end position="349"/>
    </location>
</feature>
<dbReference type="Pfam" id="PF25447">
    <property type="entry name" value="RING_ZNF598"/>
    <property type="match status" value="1"/>
</dbReference>
<dbReference type="Proteomes" id="UP000663829">
    <property type="component" value="Unassembled WGS sequence"/>
</dbReference>
<keyword evidence="5" id="KW-0862">Zinc</keyword>
<comment type="caution">
    <text evidence="12">The sequence shown here is derived from an EMBL/GenBank/DDBJ whole genome shotgun (WGS) entry which is preliminary data.</text>
</comment>
<dbReference type="PROSITE" id="PS00028">
    <property type="entry name" value="ZINC_FINGER_C2H2_1"/>
    <property type="match status" value="1"/>
</dbReference>
<evidence type="ECO:0000313" key="15">
    <source>
        <dbReference type="Proteomes" id="UP000663829"/>
    </source>
</evidence>
<dbReference type="GO" id="GO:0008270">
    <property type="term" value="F:zinc ion binding"/>
    <property type="evidence" value="ECO:0007669"/>
    <property type="project" value="UniProtKB-KW"/>
</dbReference>
<sequence>MAGMTSSHTNPLCPLCRSENIKIYAVGDCTHPVCYLCSTKMRVLCKQHYCAICRKDLQKVYFVSDLSALPVDTSKFVSLQTNFYHDGKTNNSTENGGDVIDDGDGGIYYPLKFEWIKRSTEKLLRNFCPFCSLECETFLQLTIHVRKEHGQFYCELCAENLNLFANERKTYSRRDLLQHMRYGDKDGDTVFKGHPMCQFCDQSFMDTDQLYKHLRKEHFYCHMCDNDNVYYSDYELLRDHFRSSHYLCEIGECKDVQFTNAFRNEIDFRAHQANVHSRNRAEARQFGTIPMEFQLTSRDHYHSHHSNNRRRNPVNRGTFSEGQFKTQNNSNRTNNSDDFVPDTQPLPHPPTVPTIDEFPRLGAVTSASSATTNLTASIASSRPTIDEKPQKIQSQYLRGAWINDALNRSHSSDDFPALVAATSSVDSTEQPKGAWRQQQQQQNRPLNQLRNEKQSRSVHAELSTATHDTFATTAKKAAVIPSTKEDFPALAGAANTRAHPGGRQARIPPPVIRSAWIHQEK</sequence>
<proteinExistence type="inferred from homology"/>
<evidence type="ECO:0000259" key="9">
    <source>
        <dbReference type="PROSITE" id="PS50089"/>
    </source>
</evidence>
<dbReference type="GO" id="GO:0043022">
    <property type="term" value="F:ribosome binding"/>
    <property type="evidence" value="ECO:0007669"/>
    <property type="project" value="TreeGrafter"/>
</dbReference>
<evidence type="ECO:0000256" key="6">
    <source>
        <dbReference type="ARBA" id="ARBA00035113"/>
    </source>
</evidence>
<dbReference type="PANTHER" id="PTHR22938:SF0">
    <property type="entry name" value="E3 UBIQUITIN-PROTEIN LIGASE ZNF598"/>
    <property type="match status" value="1"/>
</dbReference>
<comment type="similarity">
    <text evidence="6">Belongs to the ZNF598/HEL2 family.</text>
</comment>
<feature type="domain" description="RING-type" evidence="9">
    <location>
        <begin position="13"/>
        <end position="54"/>
    </location>
</feature>
<feature type="compositionally biased region" description="Basic and acidic residues" evidence="8">
    <location>
        <begin position="450"/>
        <end position="459"/>
    </location>
</feature>
<feature type="compositionally biased region" description="Polar residues" evidence="8">
    <location>
        <begin position="315"/>
        <end position="337"/>
    </location>
</feature>
<evidence type="ECO:0000256" key="3">
    <source>
        <dbReference type="ARBA" id="ARBA00012483"/>
    </source>
</evidence>
<dbReference type="EMBL" id="CAJOBA010001292">
    <property type="protein sequence ID" value="CAF3587528.1"/>
    <property type="molecule type" value="Genomic_DNA"/>
</dbReference>
<evidence type="ECO:0000256" key="5">
    <source>
        <dbReference type="ARBA" id="ARBA00022833"/>
    </source>
</evidence>
<comment type="pathway">
    <text evidence="2">Protein modification; protein ubiquitination.</text>
</comment>
<evidence type="ECO:0000313" key="14">
    <source>
        <dbReference type="EMBL" id="CAF4363248.1"/>
    </source>
</evidence>
<dbReference type="EMBL" id="CAJNOK010001293">
    <property type="protein sequence ID" value="CAF0804025.1"/>
    <property type="molecule type" value="Genomic_DNA"/>
</dbReference>
<feature type="non-terminal residue" evidence="12">
    <location>
        <position position="1"/>
    </location>
</feature>
<evidence type="ECO:0000259" key="10">
    <source>
        <dbReference type="PROSITE" id="PS50157"/>
    </source>
</evidence>
<dbReference type="CDD" id="cd16615">
    <property type="entry name" value="RING-HC_ZNF598"/>
    <property type="match status" value="1"/>
</dbReference>
<dbReference type="AlphaFoldDB" id="A0A815TGC2"/>
<dbReference type="OrthoDB" id="3838338at2759"/>
<organism evidence="12 15">
    <name type="scientific">Didymodactylos carnosus</name>
    <dbReference type="NCBI Taxonomy" id="1234261"/>
    <lineage>
        <taxon>Eukaryota</taxon>
        <taxon>Metazoa</taxon>
        <taxon>Spiralia</taxon>
        <taxon>Gnathifera</taxon>
        <taxon>Rotifera</taxon>
        <taxon>Eurotatoria</taxon>
        <taxon>Bdelloidea</taxon>
        <taxon>Philodinida</taxon>
        <taxon>Philodinidae</taxon>
        <taxon>Didymodactylos</taxon>
    </lineage>
</organism>
<protein>
    <recommendedName>
        <fullName evidence="3">RING-type E3 ubiquitin transferase</fullName>
        <ecNumber evidence="3">2.3.2.27</ecNumber>
    </recommendedName>
</protein>
<evidence type="ECO:0000313" key="13">
    <source>
        <dbReference type="EMBL" id="CAF3587528.1"/>
    </source>
</evidence>
<dbReference type="PANTHER" id="PTHR22938">
    <property type="entry name" value="ZINC FINGER PROTEIN 598"/>
    <property type="match status" value="1"/>
</dbReference>
<dbReference type="GO" id="GO:0016567">
    <property type="term" value="P:protein ubiquitination"/>
    <property type="evidence" value="ECO:0007669"/>
    <property type="project" value="TreeGrafter"/>
</dbReference>
<dbReference type="EMBL" id="CAJOBC010087994">
    <property type="protein sequence ID" value="CAF4363248.1"/>
    <property type="molecule type" value="Genomic_DNA"/>
</dbReference>
<feature type="domain" description="C2H2-type" evidence="10">
    <location>
        <begin position="195"/>
        <end position="218"/>
    </location>
</feature>
<feature type="compositionally biased region" description="Basic residues" evidence="8">
    <location>
        <begin position="301"/>
        <end position="313"/>
    </location>
</feature>
<accession>A0A815TGC2</accession>
<dbReference type="SMART" id="SM00355">
    <property type="entry name" value="ZnF_C2H2"/>
    <property type="match status" value="4"/>
</dbReference>
<keyword evidence="15" id="KW-1185">Reference proteome</keyword>
<evidence type="ECO:0000313" key="12">
    <source>
        <dbReference type="EMBL" id="CAF1501654.1"/>
    </source>
</evidence>
<feature type="region of interest" description="Disordered" evidence="8">
    <location>
        <begin position="422"/>
        <end position="466"/>
    </location>
</feature>
<gene>
    <name evidence="12" type="ORF">GPM918_LOCUS36709</name>
    <name evidence="11" type="ORF">OVA965_LOCUS4802</name>
    <name evidence="14" type="ORF">SRO942_LOCUS37455</name>
    <name evidence="13" type="ORF">TMI583_LOCUS4797</name>
</gene>
<comment type="catalytic activity">
    <reaction evidence="1">
        <text>S-ubiquitinyl-[E2 ubiquitin-conjugating enzyme]-L-cysteine + [acceptor protein]-L-lysine = [E2 ubiquitin-conjugating enzyme]-L-cysteine + N(6)-ubiquitinyl-[acceptor protein]-L-lysine.</text>
        <dbReference type="EC" id="2.3.2.27"/>
    </reaction>
</comment>
<keyword evidence="4 7" id="KW-0863">Zinc-finger</keyword>
<dbReference type="Proteomes" id="UP000681722">
    <property type="component" value="Unassembled WGS sequence"/>
</dbReference>
<dbReference type="InterPro" id="IPR044288">
    <property type="entry name" value="ZNF598/HEL2"/>
</dbReference>
<reference evidence="12" key="1">
    <citation type="submission" date="2021-02" db="EMBL/GenBank/DDBJ databases">
        <authorList>
            <person name="Nowell W R."/>
        </authorList>
    </citation>
    <scope>NUCLEOTIDE SEQUENCE</scope>
</reference>
<feature type="compositionally biased region" description="Low complexity" evidence="8">
    <location>
        <begin position="436"/>
        <end position="449"/>
    </location>
</feature>
<dbReference type="Proteomes" id="UP000677228">
    <property type="component" value="Unassembled WGS sequence"/>
</dbReference>
<dbReference type="EC" id="2.3.2.27" evidence="3"/>
<dbReference type="Proteomes" id="UP000682733">
    <property type="component" value="Unassembled WGS sequence"/>
</dbReference>
<dbReference type="InterPro" id="IPR013087">
    <property type="entry name" value="Znf_C2H2_type"/>
</dbReference>
<dbReference type="InterPro" id="IPR001841">
    <property type="entry name" value="Znf_RING"/>
</dbReference>
<dbReference type="PROSITE" id="PS50089">
    <property type="entry name" value="ZF_RING_2"/>
    <property type="match status" value="1"/>
</dbReference>
<dbReference type="GO" id="GO:0061630">
    <property type="term" value="F:ubiquitin protein ligase activity"/>
    <property type="evidence" value="ECO:0007669"/>
    <property type="project" value="UniProtKB-EC"/>
</dbReference>
<evidence type="ECO:0000256" key="7">
    <source>
        <dbReference type="PROSITE-ProRule" id="PRU00042"/>
    </source>
</evidence>
<dbReference type="PROSITE" id="PS50157">
    <property type="entry name" value="ZINC_FINGER_C2H2_2"/>
    <property type="match status" value="1"/>
</dbReference>
<evidence type="ECO:0000256" key="8">
    <source>
        <dbReference type="SAM" id="MobiDB-lite"/>
    </source>
</evidence>